<dbReference type="PRINTS" id="PR00260">
    <property type="entry name" value="CHEMTRNSDUCR"/>
</dbReference>
<comment type="similarity">
    <text evidence="2">Belongs to the methyl-accepting chemotaxis (MCP) protein family.</text>
</comment>
<dbReference type="InterPro" id="IPR024478">
    <property type="entry name" value="HlyB_4HB_MCP"/>
</dbReference>
<dbReference type="SUPFAM" id="SSF58104">
    <property type="entry name" value="Methyl-accepting chemotaxis protein (MCP) signaling domain"/>
    <property type="match status" value="1"/>
</dbReference>
<dbReference type="GO" id="GO:0004888">
    <property type="term" value="F:transmembrane signaling receptor activity"/>
    <property type="evidence" value="ECO:0007669"/>
    <property type="project" value="InterPro"/>
</dbReference>
<dbReference type="RefSeq" id="WP_084052761.1">
    <property type="nucleotide sequence ID" value="NZ_FWWT01000014.1"/>
</dbReference>
<sequence length="578" mass="63536">MFKKIKLKNLTIIISFVMVLVIGLAGVVAITGANTINENVDEIYNNSLKATELVLQVKGNVQDIRANLNLLVYEENPEKQQELIQVNNDLLEQDNQMLAAYEAIPYEWVDGERAAFDALKGNLAIWREIMDKQIIANMEAGNAQLAREALPELIEARKQVMVEMDKLVDLSMKKAEQTYLASEKTYAGVVKLIIVFLVLGLSVGLGLGLIVRKAILKPLETISKILKRLASYDLHFDEENKDEMALLEYKNEIGDLGENLATVQKELIFMVQELGTSIEDLSAKSEELSASSEEILAQLEDVTKSSEDISKETQNTSAATEELLASVEEVTSSIEGLASKAEEGSNNAVKFKERASKVEKDGQNAFDNVKVIYTEKEEKILQAMQKVKVVEEVKVMAETIANIADQTNLLALNAAIEAARAGEAGKGFSVVADEIRKLAEQSGTAVDKIKEVIVEVQDAFANISDNSNEILNFMKGDITMQLENFVKAGGQYYEDADYVNNLSEQLAQMTAEINTTISQVSTVVQNITHGAQDVADKSGAILDNVSENTNGMLQIAATAQDQANMAQKLNEIVQKFKL</sequence>
<feature type="transmembrane region" description="Helical" evidence="5">
    <location>
        <begin position="12"/>
        <end position="33"/>
    </location>
</feature>
<organism evidence="7 8">
    <name type="scientific">Desulfonispora thiosulfatigenes DSM 11270</name>
    <dbReference type="NCBI Taxonomy" id="656914"/>
    <lineage>
        <taxon>Bacteria</taxon>
        <taxon>Bacillati</taxon>
        <taxon>Bacillota</taxon>
        <taxon>Clostridia</taxon>
        <taxon>Eubacteriales</taxon>
        <taxon>Peptococcaceae</taxon>
        <taxon>Desulfonispora</taxon>
    </lineage>
</organism>
<dbReference type="SMART" id="SM00283">
    <property type="entry name" value="MA"/>
    <property type="match status" value="1"/>
</dbReference>
<dbReference type="GO" id="GO:0006935">
    <property type="term" value="P:chemotaxis"/>
    <property type="evidence" value="ECO:0007669"/>
    <property type="project" value="InterPro"/>
</dbReference>
<dbReference type="PANTHER" id="PTHR32089:SF112">
    <property type="entry name" value="LYSOZYME-LIKE PROTEIN-RELATED"/>
    <property type="match status" value="1"/>
</dbReference>
<dbReference type="Pfam" id="PF12729">
    <property type="entry name" value="4HB_MCP_1"/>
    <property type="match status" value="1"/>
</dbReference>
<dbReference type="OrthoDB" id="1790929at2"/>
<name>A0A1W1V380_DESTI</name>
<dbReference type="GO" id="GO:0007165">
    <property type="term" value="P:signal transduction"/>
    <property type="evidence" value="ECO:0007669"/>
    <property type="project" value="UniProtKB-KW"/>
</dbReference>
<feature type="coiled-coil region" evidence="4">
    <location>
        <begin position="246"/>
        <end position="298"/>
    </location>
</feature>
<dbReference type="Gene3D" id="1.10.287.950">
    <property type="entry name" value="Methyl-accepting chemotaxis protein"/>
    <property type="match status" value="1"/>
</dbReference>
<dbReference type="InterPro" id="IPR004089">
    <property type="entry name" value="MCPsignal_dom"/>
</dbReference>
<evidence type="ECO:0000259" key="6">
    <source>
        <dbReference type="PROSITE" id="PS50111"/>
    </source>
</evidence>
<dbReference type="InterPro" id="IPR004090">
    <property type="entry name" value="Chemotax_Me-accpt_rcpt"/>
</dbReference>
<evidence type="ECO:0000256" key="1">
    <source>
        <dbReference type="ARBA" id="ARBA00023224"/>
    </source>
</evidence>
<dbReference type="EMBL" id="FWWT01000014">
    <property type="protein sequence ID" value="SMB87837.1"/>
    <property type="molecule type" value="Genomic_DNA"/>
</dbReference>
<keyword evidence="5" id="KW-1133">Transmembrane helix</keyword>
<dbReference type="AlphaFoldDB" id="A0A1W1V380"/>
<protein>
    <submittedName>
        <fullName evidence="7">Methyl-accepting chemotaxis protein</fullName>
    </submittedName>
</protein>
<evidence type="ECO:0000313" key="7">
    <source>
        <dbReference type="EMBL" id="SMB87837.1"/>
    </source>
</evidence>
<proteinExistence type="inferred from homology"/>
<dbReference type="GO" id="GO:0016020">
    <property type="term" value="C:membrane"/>
    <property type="evidence" value="ECO:0007669"/>
    <property type="project" value="InterPro"/>
</dbReference>
<dbReference type="Proteomes" id="UP000192731">
    <property type="component" value="Unassembled WGS sequence"/>
</dbReference>
<feature type="transmembrane region" description="Helical" evidence="5">
    <location>
        <begin position="192"/>
        <end position="211"/>
    </location>
</feature>
<keyword evidence="5" id="KW-0812">Transmembrane</keyword>
<gene>
    <name evidence="7" type="ORF">SAMN00017405_1781</name>
</gene>
<evidence type="ECO:0000256" key="5">
    <source>
        <dbReference type="SAM" id="Phobius"/>
    </source>
</evidence>
<evidence type="ECO:0000256" key="4">
    <source>
        <dbReference type="SAM" id="Coils"/>
    </source>
</evidence>
<dbReference type="PROSITE" id="PS50111">
    <property type="entry name" value="CHEMOTAXIS_TRANSDUC_2"/>
    <property type="match status" value="1"/>
</dbReference>
<dbReference type="Pfam" id="PF00015">
    <property type="entry name" value="MCPsignal"/>
    <property type="match status" value="1"/>
</dbReference>
<evidence type="ECO:0000313" key="8">
    <source>
        <dbReference type="Proteomes" id="UP000192731"/>
    </source>
</evidence>
<keyword evidence="1 3" id="KW-0807">Transducer</keyword>
<dbReference type="PANTHER" id="PTHR32089">
    <property type="entry name" value="METHYL-ACCEPTING CHEMOTAXIS PROTEIN MCPB"/>
    <property type="match status" value="1"/>
</dbReference>
<evidence type="ECO:0000256" key="3">
    <source>
        <dbReference type="PROSITE-ProRule" id="PRU00284"/>
    </source>
</evidence>
<keyword evidence="4" id="KW-0175">Coiled coil</keyword>
<keyword evidence="5" id="KW-0472">Membrane</keyword>
<feature type="domain" description="Methyl-accepting transducer" evidence="6">
    <location>
        <begin position="291"/>
        <end position="535"/>
    </location>
</feature>
<accession>A0A1W1V380</accession>
<keyword evidence="8" id="KW-1185">Reference proteome</keyword>
<dbReference type="STRING" id="656914.SAMN00017405_1781"/>
<evidence type="ECO:0000256" key="2">
    <source>
        <dbReference type="ARBA" id="ARBA00029447"/>
    </source>
</evidence>
<reference evidence="7 8" key="1">
    <citation type="submission" date="2017-04" db="EMBL/GenBank/DDBJ databases">
        <authorList>
            <person name="Afonso C.L."/>
            <person name="Miller P.J."/>
            <person name="Scott M.A."/>
            <person name="Spackman E."/>
            <person name="Goraichik I."/>
            <person name="Dimitrov K.M."/>
            <person name="Suarez D.L."/>
            <person name="Swayne D.E."/>
        </authorList>
    </citation>
    <scope>NUCLEOTIDE SEQUENCE [LARGE SCALE GENOMIC DNA]</scope>
    <source>
        <strain evidence="7 8">DSM 11270</strain>
    </source>
</reference>